<evidence type="ECO:0000313" key="9">
    <source>
        <dbReference type="Proteomes" id="UP000295357"/>
    </source>
</evidence>
<evidence type="ECO:0000313" key="8">
    <source>
        <dbReference type="EMBL" id="TDP07482.1"/>
    </source>
</evidence>
<proteinExistence type="predicted"/>
<evidence type="ECO:0000256" key="1">
    <source>
        <dbReference type="ARBA" id="ARBA00004236"/>
    </source>
</evidence>
<dbReference type="Gene3D" id="3.90.550.10">
    <property type="entry name" value="Spore Coat Polysaccharide Biosynthesis Protein SpsA, Chain A"/>
    <property type="match status" value="1"/>
</dbReference>
<dbReference type="InterPro" id="IPR029044">
    <property type="entry name" value="Nucleotide-diphossugar_trans"/>
</dbReference>
<name>A0A4R6N2M1_9BURK</name>
<evidence type="ECO:0000256" key="2">
    <source>
        <dbReference type="ARBA" id="ARBA00022475"/>
    </source>
</evidence>
<evidence type="ECO:0000256" key="4">
    <source>
        <dbReference type="ARBA" id="ARBA00022679"/>
    </source>
</evidence>
<dbReference type="Proteomes" id="UP000295357">
    <property type="component" value="Unassembled WGS sequence"/>
</dbReference>
<dbReference type="OrthoDB" id="9771846at2"/>
<dbReference type="GO" id="GO:0005886">
    <property type="term" value="C:plasma membrane"/>
    <property type="evidence" value="ECO:0007669"/>
    <property type="project" value="UniProtKB-SubCell"/>
</dbReference>
<dbReference type="PANTHER" id="PTHR43646:SF2">
    <property type="entry name" value="GLYCOSYLTRANSFERASE 2-LIKE DOMAIN-CONTAINING PROTEIN"/>
    <property type="match status" value="1"/>
</dbReference>
<keyword evidence="9" id="KW-1185">Reference proteome</keyword>
<comment type="subcellular location">
    <subcellularLocation>
        <location evidence="1">Cell membrane</location>
    </subcellularLocation>
</comment>
<dbReference type="EMBL" id="SNXE01000007">
    <property type="protein sequence ID" value="TDP07482.1"/>
    <property type="molecule type" value="Genomic_DNA"/>
</dbReference>
<dbReference type="AlphaFoldDB" id="A0A4R6N2M1"/>
<keyword evidence="3" id="KW-0328">Glycosyltransferase</keyword>
<keyword evidence="4 8" id="KW-0808">Transferase</keyword>
<feature type="domain" description="Glycosyltransferase 2-like" evidence="7">
    <location>
        <begin position="14"/>
        <end position="140"/>
    </location>
</feature>
<evidence type="ECO:0000256" key="6">
    <source>
        <dbReference type="SAM" id="Phobius"/>
    </source>
</evidence>
<sequence length="352" mass="37979">MSGAQTAARRPLISILIKALNEEQRIAACLDSVMAATRGLDAEVVLVDSLSNDRTVEIASQYPIRIVQFERLADRGCGAAVQLGYQVANGEFIYVLDADMQLNAGFLAIAMKALEEDKGLAGVAGRLIDQAVRTQSDARRARLAAEQQSDIEVHELGGGGLYRRLAIEQVGYLANRWLKAYEEADLGARLRAAGWRLKRLHAVAVQHQGHAETNAAMLIRLWRNGRAKAGGAFLRAAWGRPWWDLAVRKQWYVFVNLAAWIVSVVGAMAGAIVGISPSLVLACVVASPLLLVALLALKKRSPAQGAWAWVSWQVVTVAAVLGCTSAPLDPFLPIPFKEVAVPSGAVNEGWMA</sequence>
<dbReference type="Pfam" id="PF00535">
    <property type="entry name" value="Glycos_transf_2"/>
    <property type="match status" value="1"/>
</dbReference>
<keyword evidence="6" id="KW-0812">Transmembrane</keyword>
<keyword evidence="6" id="KW-1133">Transmembrane helix</keyword>
<evidence type="ECO:0000256" key="5">
    <source>
        <dbReference type="ARBA" id="ARBA00023136"/>
    </source>
</evidence>
<organism evidence="8 9">
    <name type="scientific">Roseateles asaccharophilus</name>
    <dbReference type="NCBI Taxonomy" id="582607"/>
    <lineage>
        <taxon>Bacteria</taxon>
        <taxon>Pseudomonadati</taxon>
        <taxon>Pseudomonadota</taxon>
        <taxon>Betaproteobacteria</taxon>
        <taxon>Burkholderiales</taxon>
        <taxon>Sphaerotilaceae</taxon>
        <taxon>Roseateles</taxon>
    </lineage>
</organism>
<accession>A0A4R6N2M1</accession>
<keyword evidence="5 6" id="KW-0472">Membrane</keyword>
<evidence type="ECO:0000259" key="7">
    <source>
        <dbReference type="Pfam" id="PF00535"/>
    </source>
</evidence>
<evidence type="ECO:0000256" key="3">
    <source>
        <dbReference type="ARBA" id="ARBA00022676"/>
    </source>
</evidence>
<keyword evidence="2" id="KW-1003">Cell membrane</keyword>
<feature type="transmembrane region" description="Helical" evidence="6">
    <location>
        <begin position="279"/>
        <end position="297"/>
    </location>
</feature>
<dbReference type="SUPFAM" id="SSF53448">
    <property type="entry name" value="Nucleotide-diphospho-sugar transferases"/>
    <property type="match status" value="1"/>
</dbReference>
<protein>
    <submittedName>
        <fullName evidence="8">GT2 family glycosyltransferase</fullName>
    </submittedName>
</protein>
<feature type="transmembrane region" description="Helical" evidence="6">
    <location>
        <begin position="309"/>
        <end position="328"/>
    </location>
</feature>
<reference evidence="8 9" key="1">
    <citation type="submission" date="2019-03" db="EMBL/GenBank/DDBJ databases">
        <title>Genomic Encyclopedia of Type Strains, Phase IV (KMG-IV): sequencing the most valuable type-strain genomes for metagenomic binning, comparative biology and taxonomic classification.</title>
        <authorList>
            <person name="Goeker M."/>
        </authorList>
    </citation>
    <scope>NUCLEOTIDE SEQUENCE [LARGE SCALE GENOMIC DNA]</scope>
    <source>
        <strain evidence="8 9">DSM 25082</strain>
    </source>
</reference>
<dbReference type="PANTHER" id="PTHR43646">
    <property type="entry name" value="GLYCOSYLTRANSFERASE"/>
    <property type="match status" value="1"/>
</dbReference>
<gene>
    <name evidence="8" type="ORF">DFR39_10715</name>
</gene>
<dbReference type="GO" id="GO:0016757">
    <property type="term" value="F:glycosyltransferase activity"/>
    <property type="evidence" value="ECO:0007669"/>
    <property type="project" value="UniProtKB-KW"/>
</dbReference>
<feature type="transmembrane region" description="Helical" evidence="6">
    <location>
        <begin position="251"/>
        <end position="273"/>
    </location>
</feature>
<comment type="caution">
    <text evidence="8">The sequence shown here is derived from an EMBL/GenBank/DDBJ whole genome shotgun (WGS) entry which is preliminary data.</text>
</comment>
<dbReference type="InterPro" id="IPR001173">
    <property type="entry name" value="Glyco_trans_2-like"/>
</dbReference>